<gene>
    <name evidence="1" type="ORF">BJP34_24885</name>
</gene>
<dbReference type="RefSeq" id="WP_070394662.1">
    <property type="nucleotide sequence ID" value="NZ_CP017599.1"/>
</dbReference>
<dbReference type="Gene3D" id="3.40.50.150">
    <property type="entry name" value="Vaccinia Virus protein VP39"/>
    <property type="match status" value="1"/>
</dbReference>
<dbReference type="AlphaFoldDB" id="A0A1D8TXH9"/>
<dbReference type="STRING" id="1458985.BJP34_24885"/>
<proteinExistence type="predicted"/>
<dbReference type="InterPro" id="IPR029063">
    <property type="entry name" value="SAM-dependent_MTases_sf"/>
</dbReference>
<protein>
    <recommendedName>
        <fullName evidence="3">Methyltransferase type 11</fullName>
    </recommendedName>
</protein>
<evidence type="ECO:0008006" key="3">
    <source>
        <dbReference type="Google" id="ProtNLM"/>
    </source>
</evidence>
<dbReference type="KEGG" id="mpro:BJP34_24885"/>
<dbReference type="Proteomes" id="UP000177870">
    <property type="component" value="Chromosome"/>
</dbReference>
<dbReference type="EMBL" id="CP017599">
    <property type="protein sequence ID" value="AOX02243.1"/>
    <property type="molecule type" value="Genomic_DNA"/>
</dbReference>
<reference evidence="2" key="1">
    <citation type="submission" date="2016-10" db="EMBL/GenBank/DDBJ databases">
        <title>Comparative genomics uncovers the prolific and rare metabolic potential of the cyanobacterial genus Moorea.</title>
        <authorList>
            <person name="Leao T."/>
            <person name="Castelao G."/>
            <person name="Korobeynikov A."/>
            <person name="Monroe E.A."/>
            <person name="Podell S."/>
            <person name="Glukhov E."/>
            <person name="Allen E."/>
            <person name="Gerwick W.H."/>
            <person name="Gerwick L."/>
        </authorList>
    </citation>
    <scope>NUCLEOTIDE SEQUENCE [LARGE SCALE GENOMIC DNA]</scope>
    <source>
        <strain evidence="2">PAL-8-15-08-1</strain>
    </source>
</reference>
<evidence type="ECO:0000313" key="2">
    <source>
        <dbReference type="Proteomes" id="UP000177870"/>
    </source>
</evidence>
<evidence type="ECO:0000313" key="1">
    <source>
        <dbReference type="EMBL" id="AOX02243.1"/>
    </source>
</evidence>
<dbReference type="SUPFAM" id="SSF53335">
    <property type="entry name" value="S-adenosyl-L-methionine-dependent methyltransferases"/>
    <property type="match status" value="1"/>
</dbReference>
<sequence length="253" mass="28104">MKQKGYTVTFPNTDENLIRAEEYFILTENDQEQKLRIQDYKQNYKIPGLYEYVLVDLLKYNTHNIISEILINEVTKSQSLASELSVLDLAAGVGLLGQCLKDKGITSIVGADVVIEAAEAAKRERPNVYNKYYVEEFPNVTNEVHNELKNAKFNCLICASALTGGLPASAFAFAYNLIVDGGWIAFNLREDLLDTQSQHNGGQMLATIIKEGILSVKAKQSYQHRLSVNGNSLNELALIGVKISDIPQTIISD</sequence>
<organism evidence="1 2">
    <name type="scientific">Moorena producens PAL-8-15-08-1</name>
    <dbReference type="NCBI Taxonomy" id="1458985"/>
    <lineage>
        <taxon>Bacteria</taxon>
        <taxon>Bacillati</taxon>
        <taxon>Cyanobacteriota</taxon>
        <taxon>Cyanophyceae</taxon>
        <taxon>Coleofasciculales</taxon>
        <taxon>Coleofasciculaceae</taxon>
        <taxon>Moorena</taxon>
    </lineage>
</organism>
<name>A0A1D8TXH9_9CYAN</name>
<accession>A0A1D8TXH9</accession>